<comment type="caution">
    <text evidence="5">The sequence shown here is derived from an EMBL/GenBank/DDBJ whole genome shotgun (WGS) entry which is preliminary data.</text>
</comment>
<feature type="region of interest" description="Disordered" evidence="1">
    <location>
        <begin position="199"/>
        <end position="312"/>
    </location>
</feature>
<feature type="compositionally biased region" description="Acidic residues" evidence="1">
    <location>
        <begin position="50"/>
        <end position="59"/>
    </location>
</feature>
<proteinExistence type="predicted"/>
<feature type="domain" description="Rad26-like C-terminal" evidence="3">
    <location>
        <begin position="640"/>
        <end position="665"/>
    </location>
</feature>
<dbReference type="InterPro" id="IPR048379">
    <property type="entry name" value="Rad26-like_C"/>
</dbReference>
<gene>
    <name evidence="5" type="ORF">IWX46DRAFT_35891</name>
</gene>
<evidence type="ECO:0000313" key="5">
    <source>
        <dbReference type="EMBL" id="KAK7548667.1"/>
    </source>
</evidence>
<reference evidence="5 6" key="1">
    <citation type="submission" date="2024-04" db="EMBL/GenBank/DDBJ databases">
        <title>Phyllosticta paracitricarpa is synonymous to the EU quarantine fungus P. citricarpa based on phylogenomic analyses.</title>
        <authorList>
            <consortium name="Lawrence Berkeley National Laboratory"/>
            <person name="Van Ingen-Buijs V.A."/>
            <person name="Van Westerhoven A.C."/>
            <person name="Haridas S."/>
            <person name="Skiadas P."/>
            <person name="Martin F."/>
            <person name="Groenewald J.Z."/>
            <person name="Crous P.W."/>
            <person name="Seidl M.F."/>
        </authorList>
    </citation>
    <scope>NUCLEOTIDE SEQUENCE [LARGE SCALE GENOMIC DNA]</scope>
    <source>
        <strain evidence="5 6">CBS 122670</strain>
    </source>
</reference>
<evidence type="ECO:0000259" key="4">
    <source>
        <dbReference type="Pfam" id="PF21048"/>
    </source>
</evidence>
<organism evidence="5 6">
    <name type="scientific">Phyllosticta citricarpa</name>
    <dbReference type="NCBI Taxonomy" id="55181"/>
    <lineage>
        <taxon>Eukaryota</taxon>
        <taxon>Fungi</taxon>
        <taxon>Dikarya</taxon>
        <taxon>Ascomycota</taxon>
        <taxon>Pezizomycotina</taxon>
        <taxon>Dothideomycetes</taxon>
        <taxon>Dothideomycetes incertae sedis</taxon>
        <taxon>Botryosphaeriales</taxon>
        <taxon>Phyllostictaceae</taxon>
        <taxon>Phyllosticta</taxon>
    </lineage>
</organism>
<sequence>MATEDDEFGFADDLEDLPANTWREIEAQALLSTQHRAQTQKPADHHESDYGFDDEDVINLDDVNPRVPAAPSPAPAYQPRDDRDAFYQHRLNRHAGVPNAAQSLAQPSHIDTATQELLKLRREFALVERDRNSFRNQAQAKAGEASIVRSNYEKLVKEYNTKDSLKDKIHAEENARYLAQVRDLERRLEQADAANKFLENDLKQEAGRARQKTRTLKDGSGNTAKGPVGPVTPKKNRAALVGDGFDDGDVVMVSPSKSRDRSKQLTPKKGSKRKRPVGESPGKPLPLSEPAVANSPGPTDIQESQSHNEIPVEFDKDDDNFRFLRRLLNHRTPGSDSRFVEAMAKFALPSNQSQPLSSMIYDGLALYRSDMQDFPAHVCRIIASAWEECLKESCYSPLSPLVDVLLFVLAFEPLQKSVALADAIVPLVVESATLALNPIPGPPHEEIPLSSCLSLLLLISRNAVYSENATASVWKLIPQDFPLLILKRPQFSSNIDLMLRILATSVTSSSFGPIAGVPASDKQPHAQRLLDYMVVLLTNRGTPAAVQRSLSKEGMVRLRFSLLRTFSAMIASPTGSSALARHALFIGNTVTLLNDSLDGLYVTTPGALLREVLVNVVNLTTRILYTLLMSQDTKHLIDRRAKLAAVPGAGHKHLVGLTRLAFVELDENDANTSAGGFTGGECLADNGTSALGRWNLGSVLESGIDEEVVDMAHALLDEFLSPEEGEMLVSVFSSGKSST</sequence>
<protein>
    <recommendedName>
        <fullName evidence="7">DNA repair protein Rad26</fullName>
    </recommendedName>
</protein>
<evidence type="ECO:0008006" key="7">
    <source>
        <dbReference type="Google" id="ProtNLM"/>
    </source>
</evidence>
<name>A0ABR1MJY4_9PEZI</name>
<evidence type="ECO:0000313" key="6">
    <source>
        <dbReference type="Proteomes" id="UP001365128"/>
    </source>
</evidence>
<feature type="region of interest" description="Disordered" evidence="1">
    <location>
        <begin position="33"/>
        <end position="84"/>
    </location>
</feature>
<feature type="domain" description="Rad26-like C-terminal" evidence="3">
    <location>
        <begin position="699"/>
        <end position="732"/>
    </location>
</feature>
<dbReference type="Pfam" id="PF21046">
    <property type="entry name" value="Rad26-like_C"/>
    <property type="match status" value="2"/>
</dbReference>
<dbReference type="Pfam" id="PF12331">
    <property type="entry name" value="Rad26-like_helical_rpts"/>
    <property type="match status" value="1"/>
</dbReference>
<accession>A0ABR1MJY4</accession>
<dbReference type="InterPro" id="IPR022093">
    <property type="entry name" value="Rad26-like_helical"/>
</dbReference>
<evidence type="ECO:0000256" key="1">
    <source>
        <dbReference type="SAM" id="MobiDB-lite"/>
    </source>
</evidence>
<dbReference type="InterPro" id="IPR048380">
    <property type="entry name" value="Rad26-like_N"/>
</dbReference>
<dbReference type="Proteomes" id="UP001365128">
    <property type="component" value="Unassembled WGS sequence"/>
</dbReference>
<dbReference type="EMBL" id="JBBPDW010000010">
    <property type="protein sequence ID" value="KAK7548667.1"/>
    <property type="molecule type" value="Genomic_DNA"/>
</dbReference>
<feature type="domain" description="Rad26-like helical repeats" evidence="2">
    <location>
        <begin position="444"/>
        <end position="628"/>
    </location>
</feature>
<keyword evidence="6" id="KW-1185">Reference proteome</keyword>
<feature type="compositionally biased region" description="Basic and acidic residues" evidence="1">
    <location>
        <begin position="199"/>
        <end position="208"/>
    </location>
</feature>
<feature type="domain" description="Rad26-like N-terminal" evidence="4">
    <location>
        <begin position="323"/>
        <end position="368"/>
    </location>
</feature>
<dbReference type="Pfam" id="PF21048">
    <property type="entry name" value="Rad26-like_N"/>
    <property type="match status" value="1"/>
</dbReference>
<evidence type="ECO:0000259" key="3">
    <source>
        <dbReference type="Pfam" id="PF21046"/>
    </source>
</evidence>
<evidence type="ECO:0000259" key="2">
    <source>
        <dbReference type="Pfam" id="PF12331"/>
    </source>
</evidence>